<reference evidence="4" key="1">
    <citation type="submission" date="2016-12" db="EMBL/GenBank/DDBJ databases">
        <authorList>
            <person name="Varghese N."/>
            <person name="Submissions S."/>
        </authorList>
    </citation>
    <scope>NUCLEOTIDE SEQUENCE [LARGE SCALE GENOMIC DNA]</scope>
    <source>
        <strain evidence="4">DSM 11544</strain>
    </source>
</reference>
<keyword evidence="2" id="KW-0732">Signal</keyword>
<gene>
    <name evidence="3" type="ORF">SAMN02745215_02801</name>
</gene>
<evidence type="ECO:0008006" key="5">
    <source>
        <dbReference type="Google" id="ProtNLM"/>
    </source>
</evidence>
<dbReference type="AlphaFoldDB" id="A0A1M7TZM2"/>
<feature type="signal peptide" evidence="2">
    <location>
        <begin position="1"/>
        <end position="22"/>
    </location>
</feature>
<organism evidence="3 4">
    <name type="scientific">Desulfitobacterium chlororespirans DSM 11544</name>
    <dbReference type="NCBI Taxonomy" id="1121395"/>
    <lineage>
        <taxon>Bacteria</taxon>
        <taxon>Bacillati</taxon>
        <taxon>Bacillota</taxon>
        <taxon>Clostridia</taxon>
        <taxon>Eubacteriales</taxon>
        <taxon>Desulfitobacteriaceae</taxon>
        <taxon>Desulfitobacterium</taxon>
    </lineage>
</organism>
<dbReference type="Proteomes" id="UP000184010">
    <property type="component" value="Unassembled WGS sequence"/>
</dbReference>
<dbReference type="RefSeq" id="WP_072773163.1">
    <property type="nucleotide sequence ID" value="NZ_FRDN01000008.1"/>
</dbReference>
<keyword evidence="1" id="KW-0472">Membrane</keyword>
<feature type="chain" id="PRO_5009929567" description="Methyl-accepting chemotaxis protein" evidence="2">
    <location>
        <begin position="23"/>
        <end position="351"/>
    </location>
</feature>
<feature type="transmembrane region" description="Helical" evidence="1">
    <location>
        <begin position="172"/>
        <end position="192"/>
    </location>
</feature>
<keyword evidence="4" id="KW-1185">Reference proteome</keyword>
<name>A0A1M7TZM2_9FIRM</name>
<keyword evidence="1" id="KW-0812">Transmembrane</keyword>
<evidence type="ECO:0000313" key="3">
    <source>
        <dbReference type="EMBL" id="SHN76145.1"/>
    </source>
</evidence>
<proteinExistence type="predicted"/>
<protein>
    <recommendedName>
        <fullName evidence="5">Methyl-accepting chemotaxis protein</fullName>
    </recommendedName>
</protein>
<evidence type="ECO:0000256" key="2">
    <source>
        <dbReference type="SAM" id="SignalP"/>
    </source>
</evidence>
<dbReference type="STRING" id="1121395.SAMN02745215_02801"/>
<evidence type="ECO:0000313" key="4">
    <source>
        <dbReference type="Proteomes" id="UP000184010"/>
    </source>
</evidence>
<evidence type="ECO:0000256" key="1">
    <source>
        <dbReference type="SAM" id="Phobius"/>
    </source>
</evidence>
<feature type="transmembrane region" description="Helical" evidence="1">
    <location>
        <begin position="311"/>
        <end position="331"/>
    </location>
</feature>
<accession>A0A1M7TZM2</accession>
<dbReference type="EMBL" id="FRDN01000008">
    <property type="protein sequence ID" value="SHN76145.1"/>
    <property type="molecule type" value="Genomic_DNA"/>
</dbReference>
<keyword evidence="1" id="KW-1133">Transmembrane helix</keyword>
<feature type="transmembrane region" description="Helical" evidence="1">
    <location>
        <begin position="199"/>
        <end position="217"/>
    </location>
</feature>
<sequence length="351" mass="38571">MARKIKIVFTLLLLVFLTAAMAGYQVVKEGSIRELYEDVTFMRIATEARQHISQIEYGIKNGRQLDNFFNMQETLKGVQGCSSYMEGAYVVSAGAKLLYQRGIDAHSLNLDLPPDGQDSGGKLFTVREDGQYFYLTSPIQKAGGGIEGYLIMCIGQNAVNNAVSEYNHQNKIQSLIIALEIFGVALLIMARVKAEGKSLVLRLMLVLCIAVTTAAAVDGAMVCTRFYQIVDDATTQTANKMAQALQSQVDSVVEKGVPTARIYDLNGWLAQNSSEMESVTSFNLERNNKITANVDQEYIKGFLYRLLVRSALFVFITLLGGLVACGSFLLLGKRTSGRKIYAGEKGIEYGL</sequence>